<name>A0AB39AJH3_9CAUD</name>
<sequence length="57" mass="6376">MKTFQVSAEVVNIYGNGENVINTTYKAENKEKALQGFIDYLESNSNLISYSNVQIKG</sequence>
<accession>A0AB39AJH3</accession>
<reference evidence="1" key="1">
    <citation type="submission" date="2024-06" db="EMBL/GenBank/DDBJ databases">
        <authorList>
            <person name="Yang R."/>
        </authorList>
    </citation>
    <scope>NUCLEOTIDE SEQUENCE</scope>
</reference>
<dbReference type="EMBL" id="PP934186">
    <property type="protein sequence ID" value="XDG30953.1"/>
    <property type="molecule type" value="Genomic_DNA"/>
</dbReference>
<proteinExistence type="predicted"/>
<evidence type="ECO:0000313" key="1">
    <source>
        <dbReference type="EMBL" id="XDG30953.1"/>
    </source>
</evidence>
<protein>
    <submittedName>
        <fullName evidence="1">Uncharacterized protein</fullName>
    </submittedName>
</protein>
<organism evidence="1">
    <name type="scientific">Vibrio phage P018-4</name>
    <dbReference type="NCBI Taxonomy" id="3229728"/>
    <lineage>
        <taxon>Viruses</taxon>
        <taxon>Duplodnaviria</taxon>
        <taxon>Heunggongvirae</taxon>
        <taxon>Uroviricota</taxon>
        <taxon>Caudoviricetes</taxon>
    </lineage>
</organism>